<sequence precursor="true">MNFALCPRLLLAAAALLATEAALAAAAEPVSFERQVQPLLERRCNRCHHEEEQSGGLDLTRRETMLRGGDELGPAIVPGEPDNSPLLLVLTGAQEPAMPENADPLPAAEIDLLRRWIAAGAKDDTTVFPAEDVAFFEREIRPVLATRCFKCHAVDEPEHGLRLTSRQSILTGGLRGPAAKAGDPEASLLLQAIRHQGDLQMPRGGDKLSDSQVDAFTRWIAKGLPWPADQRVLARSKQFTISDADRNHWAFRPLPADLPDTWSIDAALQAPHQALGITPAELADKHRLLRRVTYDLIGYPPTPEEIDAFVQDDSPNAFEKVVDRLLDSPHFGVRWGRHWLDYARNGSTGQPTRGPALDSQRYADWVAQCFQEDRPYDWFAQTHLAGDKMPGYTGGDYSIDQALAAATPLNGPRSFEHAEDQTFVLMDKLDEGVEFLGRSLLGVSLECARCHDHKYDPISQRDYYALLGFFQSSGYAPASVNAESRAVVEAAIARQTELMREKMEINAQLRTASLKLSMRGGNLRVQWKEKRAQFLAPKVKRLYQLELLILRAELADAESRGDKTSKDIRQILEQKEAALASFEAIIMGLAPKFDHFINGHKSQVGLRKRAQQLGLTDIDRELEAQNAYWEAEAPKWHENYRFGGYMKDDPMVADLALLDDRVEEIDAELPANLERPWEAPAAGYAYVRCDGGLRRAEDLDSFDFGAYSKQVGGGNISQKHAFVAGPFIGDARLLGRGDVLEPEDLVPRGFPEFFGGQTPPLEGSGRLQLAQWLTTPGSPQAALVARTAVNRAWQHLFGEALCRTPKELGRLGEPPELPEIIDGLAASFIREGWSMKKLIRRIILSEAWRRSSIADASLLAADPENRYFSRQTVRRLEYEPIANTMAWLRRGERFDSPPQRDSALPNAAEYAKHFDGPSVYELTERRVVSITATQSLFLMNNPAAAHQLAEDLVRRLGFTAETKLDNALEPLFTSVVQRPPSQADRDLARQFVVRRREQTGQSDPPAELREFASLLLCGNEILFLE</sequence>
<keyword evidence="1 3" id="KW-0479">Metal-binding</keyword>
<name>A0A518DZB0_9BACT</name>
<dbReference type="OrthoDB" id="9809746at2"/>
<proteinExistence type="predicted"/>
<dbReference type="KEGG" id="lcre:Pla8534_49860"/>
<dbReference type="RefSeq" id="WP_145055930.1">
    <property type="nucleotide sequence ID" value="NZ_CP036433.1"/>
</dbReference>
<dbReference type="InterPro" id="IPR009056">
    <property type="entry name" value="Cyt_c-like_dom"/>
</dbReference>
<reference evidence="6 7" key="1">
    <citation type="submission" date="2019-02" db="EMBL/GenBank/DDBJ databases">
        <title>Deep-cultivation of Planctomycetes and their phenomic and genomic characterization uncovers novel biology.</title>
        <authorList>
            <person name="Wiegand S."/>
            <person name="Jogler M."/>
            <person name="Boedeker C."/>
            <person name="Pinto D."/>
            <person name="Vollmers J."/>
            <person name="Rivas-Marin E."/>
            <person name="Kohn T."/>
            <person name="Peeters S.H."/>
            <person name="Heuer A."/>
            <person name="Rast P."/>
            <person name="Oberbeckmann S."/>
            <person name="Bunk B."/>
            <person name="Jeske O."/>
            <person name="Meyerdierks A."/>
            <person name="Storesund J.E."/>
            <person name="Kallscheuer N."/>
            <person name="Luecker S."/>
            <person name="Lage O.M."/>
            <person name="Pohl T."/>
            <person name="Merkel B.J."/>
            <person name="Hornburger P."/>
            <person name="Mueller R.-W."/>
            <person name="Bruemmer F."/>
            <person name="Labrenz M."/>
            <person name="Spormann A.M."/>
            <person name="Op den Camp H."/>
            <person name="Overmann J."/>
            <person name="Amann R."/>
            <person name="Jetten M.S.M."/>
            <person name="Mascher T."/>
            <person name="Medema M.H."/>
            <person name="Devos D.P."/>
            <person name="Kaster A.-K."/>
            <person name="Ovreas L."/>
            <person name="Rohde M."/>
            <person name="Galperin M.Y."/>
            <person name="Jogler C."/>
        </authorList>
    </citation>
    <scope>NUCLEOTIDE SEQUENCE [LARGE SCALE GENOMIC DNA]</scope>
    <source>
        <strain evidence="6 7">Pla85_3_4</strain>
    </source>
</reference>
<keyword evidence="2 3" id="KW-0408">Iron</keyword>
<keyword evidence="7" id="KW-1185">Reference proteome</keyword>
<organism evidence="6 7">
    <name type="scientific">Lignipirellula cremea</name>
    <dbReference type="NCBI Taxonomy" id="2528010"/>
    <lineage>
        <taxon>Bacteria</taxon>
        <taxon>Pseudomonadati</taxon>
        <taxon>Planctomycetota</taxon>
        <taxon>Planctomycetia</taxon>
        <taxon>Pirellulales</taxon>
        <taxon>Pirellulaceae</taxon>
        <taxon>Lignipirellula</taxon>
    </lineage>
</organism>
<gene>
    <name evidence="6" type="ORF">Pla8534_49860</name>
</gene>
<protein>
    <submittedName>
        <fullName evidence="6">Planctomycete cytochrome C</fullName>
    </submittedName>
</protein>
<dbReference type="Pfam" id="PF07635">
    <property type="entry name" value="PSCyt1"/>
    <property type="match status" value="2"/>
</dbReference>
<keyword evidence="3" id="KW-0349">Heme</keyword>
<dbReference type="InterPro" id="IPR022655">
    <property type="entry name" value="DUF1553"/>
</dbReference>
<dbReference type="Proteomes" id="UP000317648">
    <property type="component" value="Chromosome"/>
</dbReference>
<evidence type="ECO:0000256" key="3">
    <source>
        <dbReference type="PROSITE-ProRule" id="PRU00433"/>
    </source>
</evidence>
<evidence type="ECO:0000313" key="7">
    <source>
        <dbReference type="Proteomes" id="UP000317648"/>
    </source>
</evidence>
<evidence type="ECO:0000259" key="5">
    <source>
        <dbReference type="PROSITE" id="PS51007"/>
    </source>
</evidence>
<dbReference type="PROSITE" id="PS51007">
    <property type="entry name" value="CYTC"/>
    <property type="match status" value="1"/>
</dbReference>
<dbReference type="Pfam" id="PF07583">
    <property type="entry name" value="PSCyt2"/>
    <property type="match status" value="1"/>
</dbReference>
<dbReference type="PANTHER" id="PTHR35889:SF3">
    <property type="entry name" value="F-BOX DOMAIN-CONTAINING PROTEIN"/>
    <property type="match status" value="1"/>
</dbReference>
<dbReference type="GO" id="GO:0020037">
    <property type="term" value="F:heme binding"/>
    <property type="evidence" value="ECO:0007669"/>
    <property type="project" value="InterPro"/>
</dbReference>
<dbReference type="GO" id="GO:0009055">
    <property type="term" value="F:electron transfer activity"/>
    <property type="evidence" value="ECO:0007669"/>
    <property type="project" value="InterPro"/>
</dbReference>
<evidence type="ECO:0000256" key="4">
    <source>
        <dbReference type="SAM" id="SignalP"/>
    </source>
</evidence>
<dbReference type="InterPro" id="IPR011444">
    <property type="entry name" value="DUF1549"/>
</dbReference>
<dbReference type="Pfam" id="PF07587">
    <property type="entry name" value="PSD1"/>
    <property type="match status" value="2"/>
</dbReference>
<evidence type="ECO:0000256" key="1">
    <source>
        <dbReference type="ARBA" id="ARBA00022723"/>
    </source>
</evidence>
<dbReference type="EMBL" id="CP036433">
    <property type="protein sequence ID" value="QDU97141.1"/>
    <property type="molecule type" value="Genomic_DNA"/>
</dbReference>
<dbReference type="PANTHER" id="PTHR35889">
    <property type="entry name" value="CYCLOINULO-OLIGOSACCHARIDE FRUCTANOTRANSFERASE-RELATED"/>
    <property type="match status" value="1"/>
</dbReference>
<feature type="chain" id="PRO_5022178818" evidence="4">
    <location>
        <begin position="25"/>
        <end position="1025"/>
    </location>
</feature>
<evidence type="ECO:0000256" key="2">
    <source>
        <dbReference type="ARBA" id="ARBA00023004"/>
    </source>
</evidence>
<feature type="signal peptide" evidence="4">
    <location>
        <begin position="1"/>
        <end position="24"/>
    </location>
</feature>
<accession>A0A518DZB0</accession>
<keyword evidence="4" id="KW-0732">Signal</keyword>
<dbReference type="AlphaFoldDB" id="A0A518DZB0"/>
<dbReference type="InterPro" id="IPR011429">
    <property type="entry name" value="Cyt_c_Planctomycete-type"/>
</dbReference>
<feature type="domain" description="Cytochrome c" evidence="5">
    <location>
        <begin position="22"/>
        <end position="224"/>
    </location>
</feature>
<evidence type="ECO:0000313" key="6">
    <source>
        <dbReference type="EMBL" id="QDU97141.1"/>
    </source>
</evidence>
<dbReference type="GO" id="GO:0046872">
    <property type="term" value="F:metal ion binding"/>
    <property type="evidence" value="ECO:0007669"/>
    <property type="project" value="UniProtKB-KW"/>
</dbReference>